<evidence type="ECO:0000313" key="2">
    <source>
        <dbReference type="EMBL" id="OLQ10527.1"/>
    </source>
</evidence>
<dbReference type="EMBL" id="LSRX01000076">
    <property type="protein sequence ID" value="OLQ10527.1"/>
    <property type="molecule type" value="Genomic_DNA"/>
</dbReference>
<dbReference type="Proteomes" id="UP000186817">
    <property type="component" value="Unassembled WGS sequence"/>
</dbReference>
<name>A0A1Q9ESZ0_SYMMI</name>
<comment type="caution">
    <text evidence="2">The sequence shown here is derived from an EMBL/GenBank/DDBJ whole genome shotgun (WGS) entry which is preliminary data.</text>
</comment>
<keyword evidence="3" id="KW-1185">Reference proteome</keyword>
<evidence type="ECO:0000313" key="3">
    <source>
        <dbReference type="Proteomes" id="UP000186817"/>
    </source>
</evidence>
<feature type="compositionally biased region" description="Basic and acidic residues" evidence="1">
    <location>
        <begin position="82"/>
        <end position="100"/>
    </location>
</feature>
<proteinExistence type="predicted"/>
<sequence length="148" mass="16171">MHVGPLYLETQPQDAVKKIPLNRHPPDEDPGLEDLDFAPPRKMANIRAAAEHRRQQSSQREPPAEESAELADDVANSWLRSSDAEKPRQTDIRAIAERRAAGFRNAAPGGSRTPGSATRTPTPRGGVYKPSHLYSGRAAAVEKPESAF</sequence>
<evidence type="ECO:0000256" key="1">
    <source>
        <dbReference type="SAM" id="MobiDB-lite"/>
    </source>
</evidence>
<feature type="region of interest" description="Disordered" evidence="1">
    <location>
        <begin position="1"/>
        <end position="148"/>
    </location>
</feature>
<dbReference type="AlphaFoldDB" id="A0A1Q9ESZ0"/>
<reference evidence="2 3" key="1">
    <citation type="submission" date="2016-02" db="EMBL/GenBank/DDBJ databases">
        <title>Genome analysis of coral dinoflagellate symbionts highlights evolutionary adaptations to a symbiotic lifestyle.</title>
        <authorList>
            <person name="Aranda M."/>
            <person name="Li Y."/>
            <person name="Liew Y.J."/>
            <person name="Baumgarten S."/>
            <person name="Simakov O."/>
            <person name="Wilson M."/>
            <person name="Piel J."/>
            <person name="Ashoor H."/>
            <person name="Bougouffa S."/>
            <person name="Bajic V.B."/>
            <person name="Ryu T."/>
            <person name="Ravasi T."/>
            <person name="Bayer T."/>
            <person name="Micklem G."/>
            <person name="Kim H."/>
            <person name="Bhak J."/>
            <person name="Lajeunesse T.C."/>
            <person name="Voolstra C.R."/>
        </authorList>
    </citation>
    <scope>NUCLEOTIDE SEQUENCE [LARGE SCALE GENOMIC DNA]</scope>
    <source>
        <strain evidence="2 3">CCMP2467</strain>
    </source>
</reference>
<protein>
    <submittedName>
        <fullName evidence="2">Uncharacterized protein</fullName>
    </submittedName>
</protein>
<gene>
    <name evidence="2" type="ORF">AK812_SmicGene5718</name>
</gene>
<organism evidence="2 3">
    <name type="scientific">Symbiodinium microadriaticum</name>
    <name type="common">Dinoflagellate</name>
    <name type="synonym">Zooxanthella microadriatica</name>
    <dbReference type="NCBI Taxonomy" id="2951"/>
    <lineage>
        <taxon>Eukaryota</taxon>
        <taxon>Sar</taxon>
        <taxon>Alveolata</taxon>
        <taxon>Dinophyceae</taxon>
        <taxon>Suessiales</taxon>
        <taxon>Symbiodiniaceae</taxon>
        <taxon>Symbiodinium</taxon>
    </lineage>
</organism>
<accession>A0A1Q9ESZ0</accession>